<evidence type="ECO:0000313" key="2">
    <source>
        <dbReference type="EMBL" id="KAJ1373854.1"/>
    </source>
</evidence>
<sequence>MKKMKKDCEGQLATILEKQSCKEMILKSKAKYLRQRESCENLRRDSKEKIRSLDLTLKSCAETIANSNEHISKLENLERKAEVKRAELRMLTEQLACITVTPYPGSEDDLRAEIREVRFTFRLSWRWLMESNSLRTEEKDMEILRNDLTAAREREQNRMDAAHMEFTKLSCEADSVSSAIEQANRQINAEERKLQDAVSSQAELAELASKIANIESLLSKLPKADE</sequence>
<accession>A0AAD5RCQ6</accession>
<proteinExistence type="predicted"/>
<feature type="coiled-coil region" evidence="1">
    <location>
        <begin position="60"/>
        <end position="94"/>
    </location>
</feature>
<dbReference type="AlphaFoldDB" id="A0AAD5RCQ6"/>
<keyword evidence="3" id="KW-1185">Reference proteome</keyword>
<name>A0AAD5RCQ6_PARTN</name>
<evidence type="ECO:0000313" key="3">
    <source>
        <dbReference type="Proteomes" id="UP001196413"/>
    </source>
</evidence>
<comment type="caution">
    <text evidence="2">The sequence shown here is derived from an EMBL/GenBank/DDBJ whole genome shotgun (WGS) entry which is preliminary data.</text>
</comment>
<organism evidence="2 3">
    <name type="scientific">Parelaphostrongylus tenuis</name>
    <name type="common">Meningeal worm</name>
    <dbReference type="NCBI Taxonomy" id="148309"/>
    <lineage>
        <taxon>Eukaryota</taxon>
        <taxon>Metazoa</taxon>
        <taxon>Ecdysozoa</taxon>
        <taxon>Nematoda</taxon>
        <taxon>Chromadorea</taxon>
        <taxon>Rhabditida</taxon>
        <taxon>Rhabditina</taxon>
        <taxon>Rhabditomorpha</taxon>
        <taxon>Strongyloidea</taxon>
        <taxon>Metastrongylidae</taxon>
        <taxon>Parelaphostrongylus</taxon>
    </lineage>
</organism>
<feature type="coiled-coil region" evidence="1">
    <location>
        <begin position="134"/>
        <end position="200"/>
    </location>
</feature>
<evidence type="ECO:0000256" key="1">
    <source>
        <dbReference type="SAM" id="Coils"/>
    </source>
</evidence>
<protein>
    <submittedName>
        <fullName evidence="2">Uncharacterized protein</fullName>
    </submittedName>
</protein>
<dbReference type="EMBL" id="JAHQIW010007355">
    <property type="protein sequence ID" value="KAJ1373854.1"/>
    <property type="molecule type" value="Genomic_DNA"/>
</dbReference>
<gene>
    <name evidence="2" type="ORF">KIN20_036383</name>
</gene>
<dbReference type="Proteomes" id="UP001196413">
    <property type="component" value="Unassembled WGS sequence"/>
</dbReference>
<keyword evidence="1" id="KW-0175">Coiled coil</keyword>
<reference evidence="2" key="1">
    <citation type="submission" date="2021-06" db="EMBL/GenBank/DDBJ databases">
        <title>Parelaphostrongylus tenuis whole genome reference sequence.</title>
        <authorList>
            <person name="Garwood T.J."/>
            <person name="Larsen P.A."/>
            <person name="Fountain-Jones N.M."/>
            <person name="Garbe J.R."/>
            <person name="Macchietto M.G."/>
            <person name="Kania S.A."/>
            <person name="Gerhold R.W."/>
            <person name="Richards J.E."/>
            <person name="Wolf T.M."/>
        </authorList>
    </citation>
    <scope>NUCLEOTIDE SEQUENCE</scope>
    <source>
        <strain evidence="2">MNPRO001-30</strain>
        <tissue evidence="2">Meninges</tissue>
    </source>
</reference>